<feature type="compositionally biased region" description="Pro residues" evidence="15">
    <location>
        <begin position="18"/>
        <end position="28"/>
    </location>
</feature>
<dbReference type="SUPFAM" id="SSF82109">
    <property type="entry name" value="MIR domain"/>
    <property type="match status" value="1"/>
</dbReference>
<evidence type="ECO:0000256" key="15">
    <source>
        <dbReference type="SAM" id="MobiDB-lite"/>
    </source>
</evidence>
<protein>
    <recommendedName>
        <fullName evidence="4 14">Dolichyl-phosphate-mannose--protein mannosyltransferase</fullName>
        <ecNumber evidence="4 14">2.4.1.109</ecNumber>
    </recommendedName>
</protein>
<dbReference type="InterPro" id="IPR036300">
    <property type="entry name" value="MIR_dom_sf"/>
</dbReference>
<evidence type="ECO:0000256" key="2">
    <source>
        <dbReference type="ARBA" id="ARBA00004922"/>
    </source>
</evidence>
<feature type="transmembrane region" description="Helical" evidence="14">
    <location>
        <begin position="213"/>
        <end position="233"/>
    </location>
</feature>
<keyword evidence="5 14" id="KW-0328">Glycosyltransferase</keyword>
<evidence type="ECO:0000256" key="3">
    <source>
        <dbReference type="ARBA" id="ARBA00007222"/>
    </source>
</evidence>
<dbReference type="GO" id="GO:0004169">
    <property type="term" value="F:dolichyl-phosphate-mannose-protein mannosyltransferase activity"/>
    <property type="evidence" value="ECO:0007669"/>
    <property type="project" value="UniProtKB-UniRule"/>
</dbReference>
<evidence type="ECO:0000259" key="16">
    <source>
        <dbReference type="PROSITE" id="PS50919"/>
    </source>
</evidence>
<gene>
    <name evidence="17" type="primary">PMT4</name>
    <name evidence="17" type="ORF">MCAP1_002119</name>
</gene>
<dbReference type="InterPro" id="IPR003342">
    <property type="entry name" value="ArnT-like_N"/>
</dbReference>
<feature type="domain" description="MIR" evidence="16">
    <location>
        <begin position="328"/>
        <end position="388"/>
    </location>
</feature>
<feature type="transmembrane region" description="Helical" evidence="14">
    <location>
        <begin position="607"/>
        <end position="629"/>
    </location>
</feature>
<dbReference type="InterPro" id="IPR016093">
    <property type="entry name" value="MIR_motif"/>
</dbReference>
<dbReference type="EC" id="2.4.1.109" evidence="4 14"/>
<feature type="transmembrane region" description="Helical" evidence="14">
    <location>
        <begin position="672"/>
        <end position="690"/>
    </location>
</feature>
<keyword evidence="9 14" id="KW-0256">Endoplasmic reticulum</keyword>
<evidence type="ECO:0000256" key="10">
    <source>
        <dbReference type="ARBA" id="ARBA00022989"/>
    </source>
</evidence>
<evidence type="ECO:0000256" key="9">
    <source>
        <dbReference type="ARBA" id="ARBA00022824"/>
    </source>
</evidence>
<name>A0AAF0E7V9_9BASI</name>
<evidence type="ECO:0000256" key="1">
    <source>
        <dbReference type="ARBA" id="ARBA00004477"/>
    </source>
</evidence>
<keyword evidence="7 14" id="KW-0812">Transmembrane</keyword>
<comment type="catalytic activity">
    <reaction evidence="12 14">
        <text>a di-trans,poly-cis-dolichyl beta-D-mannosyl phosphate + L-threonyl-[protein] = 3-O-(alpha-D-mannosyl)-L-threonyl-[protein] + a di-trans,poly-cis-dolichyl phosphate + H(+)</text>
        <dbReference type="Rhea" id="RHEA:53396"/>
        <dbReference type="Rhea" id="RHEA-COMP:11060"/>
        <dbReference type="Rhea" id="RHEA-COMP:13547"/>
        <dbReference type="Rhea" id="RHEA-COMP:19498"/>
        <dbReference type="Rhea" id="RHEA-COMP:19501"/>
        <dbReference type="ChEBI" id="CHEBI:15378"/>
        <dbReference type="ChEBI" id="CHEBI:30013"/>
        <dbReference type="ChEBI" id="CHEBI:57683"/>
        <dbReference type="ChEBI" id="CHEBI:58211"/>
        <dbReference type="ChEBI" id="CHEBI:137323"/>
        <dbReference type="EC" id="2.4.1.109"/>
    </reaction>
</comment>
<dbReference type="PROSITE" id="PS50919">
    <property type="entry name" value="MIR"/>
    <property type="match status" value="2"/>
</dbReference>
<dbReference type="Proteomes" id="UP001220961">
    <property type="component" value="Chromosome 4"/>
</dbReference>
<dbReference type="Pfam" id="PF16192">
    <property type="entry name" value="PMT_4TMC"/>
    <property type="match status" value="1"/>
</dbReference>
<feature type="transmembrane region" description="Helical" evidence="14">
    <location>
        <begin position="239"/>
        <end position="260"/>
    </location>
</feature>
<evidence type="ECO:0000256" key="4">
    <source>
        <dbReference type="ARBA" id="ARBA00012839"/>
    </source>
</evidence>
<evidence type="ECO:0000313" key="17">
    <source>
        <dbReference type="EMBL" id="WFD19879.1"/>
    </source>
</evidence>
<feature type="transmembrane region" description="Helical" evidence="14">
    <location>
        <begin position="46"/>
        <end position="67"/>
    </location>
</feature>
<feature type="transmembrane region" description="Helical" evidence="14">
    <location>
        <begin position="188"/>
        <end position="206"/>
    </location>
</feature>
<dbReference type="PANTHER" id="PTHR10050:SF51">
    <property type="entry name" value="PROTEIN O-MANNOSYL-TRANSFERASE 1"/>
    <property type="match status" value="1"/>
</dbReference>
<keyword evidence="10 14" id="KW-1133">Transmembrane helix</keyword>
<dbReference type="CDD" id="cd23285">
    <property type="entry name" value="beta-trefoil_MIR_PMT4-like"/>
    <property type="match status" value="1"/>
</dbReference>
<dbReference type="Pfam" id="PF02815">
    <property type="entry name" value="MIR"/>
    <property type="match status" value="1"/>
</dbReference>
<feature type="transmembrane region" description="Helical" evidence="14">
    <location>
        <begin position="649"/>
        <end position="666"/>
    </location>
</feature>
<evidence type="ECO:0000256" key="11">
    <source>
        <dbReference type="ARBA" id="ARBA00023136"/>
    </source>
</evidence>
<feature type="domain" description="MIR" evidence="16">
    <location>
        <begin position="402"/>
        <end position="460"/>
    </location>
</feature>
<dbReference type="EMBL" id="CP119911">
    <property type="protein sequence ID" value="WFD19879.1"/>
    <property type="molecule type" value="Genomic_DNA"/>
</dbReference>
<evidence type="ECO:0000313" key="18">
    <source>
        <dbReference type="Proteomes" id="UP001220961"/>
    </source>
</evidence>
<dbReference type="InterPro" id="IPR027005">
    <property type="entry name" value="PMT-like"/>
</dbReference>
<accession>A0AAF0E7V9</accession>
<keyword evidence="18" id="KW-1185">Reference proteome</keyword>
<dbReference type="AlphaFoldDB" id="A0AAF0E7V9"/>
<dbReference type="PANTHER" id="PTHR10050">
    <property type="entry name" value="DOLICHYL-PHOSPHATE-MANNOSE--PROTEIN MANNOSYLTRANSFERASE"/>
    <property type="match status" value="1"/>
</dbReference>
<evidence type="ECO:0000256" key="8">
    <source>
        <dbReference type="ARBA" id="ARBA00022737"/>
    </source>
</evidence>
<sequence length="774" mass="87782">MEADSELRRRLVASAAPAPAPAPAPVPVPEHSEHVRAPPKPVRATWTWLGVVTTVVLGILALGVRLFQIGEPSQVVFDEVHFGKFAAYYVTRRYFFDVHPPLAKLLVALAAWLAGFDGQFEFEEIGDSYVEPRVPYREIRALSALVGALQVPLVFQILRETGTSWIVAVGSAMAVLIDNAHVLQTRLILLDAPLVLFVLMSLYSYIRFYQQRYRPFIAVWWAWLFATGVSLALTVSCKLVGVLTFATIGCAVVSDLWALLDIRRGLTLRVFVKHVCARALGLLILPLLVYLGCFYVHFSILTRTGPGDVFMSPRFQQSLQGNDLLRHSMELHAFDTITLKHKKTGAFLHSHPERYPHKYDDGRISSQGQQVTAHKDADSNNWWKIVPLAPVDDESGQFNKTRRRIYHGQLIRLLHVNTDSYLLTHDVAAPLMPTNEEVTTIPASDLAEDEANTVFEVHIYGGVANSTFWNSRRTLVHLIHKETRVALWTYQDGVLPDWAFSQLELNGNKNALDKTALWFVDDVHPDPDSPMYELRTRRPDRPRDPQPLPFLDKFAELQATMLEQNNRLTSDHPYASRPQTWPLVSDGVAYWSSDAEQKQIIFLPNLVSWWGAVLGLLAFGAIYTMDLLFRRRGVYCIPSVVRQRCFRTTGFFAMAWAWHYVPFFLMRRQLFLHHYLPAHVCSVLAMGSLLDDLTSTAMDLPLSPPGPLLVPSRLRPHMRRRPMLTTYVAGTLLILALLGMFVYMAPLTYGHVGLDADGVRARQWRSTWRMQFLK</sequence>
<evidence type="ECO:0000256" key="6">
    <source>
        <dbReference type="ARBA" id="ARBA00022679"/>
    </source>
</evidence>
<evidence type="ECO:0000256" key="12">
    <source>
        <dbReference type="ARBA" id="ARBA00045085"/>
    </source>
</evidence>
<evidence type="ECO:0000256" key="5">
    <source>
        <dbReference type="ARBA" id="ARBA00022676"/>
    </source>
</evidence>
<comment type="catalytic activity">
    <reaction evidence="13 14">
        <text>a di-trans,poly-cis-dolichyl beta-D-mannosyl phosphate + L-seryl-[protein] = 3-O-(alpha-D-mannosyl)-L-seryl-[protein] + a di-trans,poly-cis-dolichyl phosphate + H(+)</text>
        <dbReference type="Rhea" id="RHEA:17377"/>
        <dbReference type="Rhea" id="RHEA-COMP:9863"/>
        <dbReference type="Rhea" id="RHEA-COMP:13546"/>
        <dbReference type="Rhea" id="RHEA-COMP:19498"/>
        <dbReference type="Rhea" id="RHEA-COMP:19501"/>
        <dbReference type="ChEBI" id="CHEBI:15378"/>
        <dbReference type="ChEBI" id="CHEBI:29999"/>
        <dbReference type="ChEBI" id="CHEBI:57683"/>
        <dbReference type="ChEBI" id="CHEBI:58211"/>
        <dbReference type="ChEBI" id="CHEBI:137321"/>
        <dbReference type="EC" id="2.4.1.109"/>
    </reaction>
</comment>
<reference evidence="17" key="1">
    <citation type="submission" date="2023-03" db="EMBL/GenBank/DDBJ databases">
        <title>Mating type loci evolution in Malassezia.</title>
        <authorList>
            <person name="Coelho M.A."/>
        </authorList>
    </citation>
    <scope>NUCLEOTIDE SEQUENCE</scope>
    <source>
        <strain evidence="17">CBS 10434</strain>
    </source>
</reference>
<comment type="similarity">
    <text evidence="3 14">Belongs to the glycosyltransferase 39 family.</text>
</comment>
<dbReference type="Pfam" id="PF02366">
    <property type="entry name" value="PMT"/>
    <property type="match status" value="1"/>
</dbReference>
<dbReference type="GO" id="GO:0005789">
    <property type="term" value="C:endoplasmic reticulum membrane"/>
    <property type="evidence" value="ECO:0007669"/>
    <property type="project" value="UniProtKB-SubCell"/>
</dbReference>
<keyword evidence="6 14" id="KW-0808">Transferase</keyword>
<evidence type="ECO:0000256" key="13">
    <source>
        <dbReference type="ARBA" id="ARBA00045102"/>
    </source>
</evidence>
<feature type="region of interest" description="Disordered" evidence="15">
    <location>
        <begin position="15"/>
        <end position="34"/>
    </location>
</feature>
<keyword evidence="8" id="KW-0677">Repeat</keyword>
<proteinExistence type="inferred from homology"/>
<feature type="transmembrane region" description="Helical" evidence="14">
    <location>
        <begin position="280"/>
        <end position="298"/>
    </location>
</feature>
<dbReference type="Gene3D" id="2.80.10.50">
    <property type="match status" value="1"/>
</dbReference>
<dbReference type="SMART" id="SM00472">
    <property type="entry name" value="MIR"/>
    <property type="match status" value="3"/>
</dbReference>
<feature type="transmembrane region" description="Helical" evidence="14">
    <location>
        <begin position="724"/>
        <end position="745"/>
    </location>
</feature>
<evidence type="ECO:0000256" key="14">
    <source>
        <dbReference type="RuleBase" id="RU367007"/>
    </source>
</evidence>
<evidence type="ECO:0000256" key="7">
    <source>
        <dbReference type="ARBA" id="ARBA00022692"/>
    </source>
</evidence>
<organism evidence="17 18">
    <name type="scientific">Malassezia caprae</name>
    <dbReference type="NCBI Taxonomy" id="1381934"/>
    <lineage>
        <taxon>Eukaryota</taxon>
        <taxon>Fungi</taxon>
        <taxon>Dikarya</taxon>
        <taxon>Basidiomycota</taxon>
        <taxon>Ustilaginomycotina</taxon>
        <taxon>Malasseziomycetes</taxon>
        <taxon>Malasseziales</taxon>
        <taxon>Malasseziaceae</taxon>
        <taxon>Malassezia</taxon>
    </lineage>
</organism>
<comment type="pathway">
    <text evidence="2 14">Protein modification; protein glycosylation.</text>
</comment>
<keyword evidence="11 14" id="KW-0472">Membrane</keyword>
<comment type="function">
    <text evidence="14">Transfers mannose from Dol-P-mannose to Ser or Thr residues on proteins.</text>
</comment>
<dbReference type="InterPro" id="IPR032421">
    <property type="entry name" value="PMT_4TMC"/>
</dbReference>
<comment type="subcellular location">
    <subcellularLocation>
        <location evidence="1 14">Endoplasmic reticulum membrane</location>
        <topology evidence="1 14">Multi-pass membrane protein</topology>
    </subcellularLocation>
</comment>